<evidence type="ECO:0000313" key="3">
    <source>
        <dbReference type="Proteomes" id="UP001165368"/>
    </source>
</evidence>
<sequence>MVNQWHKEEAGVLAVQMAAHTAGLISRDQTKHDFGIDLQFELTDDRGDGTGRLLAVQIKTGKSYFSNPTTDGWWFYISERHARYWLNHSLPVILALHDDRNEATYWVRVASDTIESTETGGSKVLVPSGQVLDESAFAHIARFAERRRSISTGTFVDTPGRHRVVMKEAMEAAARDDARIAFELAQGTGTLMVTDATYHMGDPMGRYVLTAYREFDEFLALVLVVNHLTSLNKLLESVNEPCVRLQALLKGFAMAMPNDAHLDEVEHLKQYIALNAATYWGGAI</sequence>
<comment type="caution">
    <text evidence="2">The sequence shown here is derived from an EMBL/GenBank/DDBJ whole genome shotgun (WGS) entry which is preliminary data.</text>
</comment>
<protein>
    <submittedName>
        <fullName evidence="2">DUF4365 domain-containing protein</fullName>
    </submittedName>
</protein>
<dbReference type="EMBL" id="JAKLTQ010000010">
    <property type="protein sequence ID" value="MCG2622988.1"/>
    <property type="molecule type" value="Genomic_DNA"/>
</dbReference>
<dbReference type="RefSeq" id="WP_237821849.1">
    <property type="nucleotide sequence ID" value="NZ_JAKLTQ010000010.1"/>
</dbReference>
<evidence type="ECO:0000259" key="1">
    <source>
        <dbReference type="Pfam" id="PF14280"/>
    </source>
</evidence>
<feature type="domain" description="DUF4365" evidence="1">
    <location>
        <begin position="8"/>
        <end position="142"/>
    </location>
</feature>
<proteinExistence type="predicted"/>
<dbReference type="Proteomes" id="UP001165368">
    <property type="component" value="Unassembled WGS sequence"/>
</dbReference>
<keyword evidence="3" id="KW-1185">Reference proteome</keyword>
<reference evidence="2" key="1">
    <citation type="submission" date="2022-01" db="EMBL/GenBank/DDBJ databases">
        <authorList>
            <person name="Jo J.-H."/>
            <person name="Im W.-T."/>
        </authorList>
    </citation>
    <scope>NUCLEOTIDE SEQUENCE</scope>
    <source>
        <strain evidence="2">I2-34</strain>
    </source>
</reference>
<organism evidence="2 3">
    <name type="scientific">Arthrobacter hankyongi</name>
    <dbReference type="NCBI Taxonomy" id="2904801"/>
    <lineage>
        <taxon>Bacteria</taxon>
        <taxon>Bacillati</taxon>
        <taxon>Actinomycetota</taxon>
        <taxon>Actinomycetes</taxon>
        <taxon>Micrococcales</taxon>
        <taxon>Micrococcaceae</taxon>
        <taxon>Arthrobacter</taxon>
    </lineage>
</organism>
<gene>
    <name evidence="2" type="ORF">LVY72_13885</name>
</gene>
<dbReference type="Pfam" id="PF14280">
    <property type="entry name" value="DUF4365"/>
    <property type="match status" value="1"/>
</dbReference>
<accession>A0ABS9L8I5</accession>
<name>A0ABS9L8I5_9MICC</name>
<dbReference type="InterPro" id="IPR025375">
    <property type="entry name" value="DUF4365"/>
</dbReference>
<evidence type="ECO:0000313" key="2">
    <source>
        <dbReference type="EMBL" id="MCG2622988.1"/>
    </source>
</evidence>